<keyword evidence="3" id="KW-1185">Reference proteome</keyword>
<feature type="domain" description="Glutaredoxin" evidence="1">
    <location>
        <begin position="14"/>
        <end position="65"/>
    </location>
</feature>
<comment type="caution">
    <text evidence="2">The sequence shown here is derived from an EMBL/GenBank/DDBJ whole genome shotgun (WGS) entry which is preliminary data.</text>
</comment>
<dbReference type="EMBL" id="JAHCLR010000035">
    <property type="protein sequence ID" value="MBS9535068.1"/>
    <property type="molecule type" value="Genomic_DNA"/>
</dbReference>
<sequence length="92" mass="9839">MSTLTHPDLHVSATVFTSPGCVQCDFTKRHLDKLGVAARFIDVSESPDAAAFLRAEGFASLPVVFPADNRVPAWTGFRPVLLDKLAKAVTAA</sequence>
<dbReference type="RefSeq" id="WP_214093932.1">
    <property type="nucleotide sequence ID" value="NZ_JAHCLR010000035.1"/>
</dbReference>
<organism evidence="2 3">
    <name type="scientific">Mycolicibacter acidiphilus</name>
    <dbReference type="NCBI Taxonomy" id="2835306"/>
    <lineage>
        <taxon>Bacteria</taxon>
        <taxon>Bacillati</taxon>
        <taxon>Actinomycetota</taxon>
        <taxon>Actinomycetes</taxon>
        <taxon>Mycobacteriales</taxon>
        <taxon>Mycobacteriaceae</taxon>
        <taxon>Mycolicibacter</taxon>
    </lineage>
</organism>
<gene>
    <name evidence="2" type="ORF">KIH27_15885</name>
</gene>
<name>A0ABS5RL81_9MYCO</name>
<evidence type="ECO:0000313" key="2">
    <source>
        <dbReference type="EMBL" id="MBS9535068.1"/>
    </source>
</evidence>
<dbReference type="CDD" id="cd02976">
    <property type="entry name" value="NrdH"/>
    <property type="match status" value="1"/>
</dbReference>
<dbReference type="Gene3D" id="3.40.30.10">
    <property type="entry name" value="Glutaredoxin"/>
    <property type="match status" value="1"/>
</dbReference>
<proteinExistence type="predicted"/>
<evidence type="ECO:0000313" key="3">
    <source>
        <dbReference type="Proteomes" id="UP001519535"/>
    </source>
</evidence>
<dbReference type="InterPro" id="IPR002109">
    <property type="entry name" value="Glutaredoxin"/>
</dbReference>
<dbReference type="SUPFAM" id="SSF52833">
    <property type="entry name" value="Thioredoxin-like"/>
    <property type="match status" value="1"/>
</dbReference>
<dbReference type="InterPro" id="IPR036249">
    <property type="entry name" value="Thioredoxin-like_sf"/>
</dbReference>
<accession>A0ABS5RL81</accession>
<reference evidence="2 3" key="1">
    <citation type="submission" date="2021-05" db="EMBL/GenBank/DDBJ databases">
        <title>Mycobacterium acidophilum sp. nov., an extremely acid-tolerant member of the genus Mycobacterium.</title>
        <authorList>
            <person name="Xia J."/>
        </authorList>
    </citation>
    <scope>NUCLEOTIDE SEQUENCE [LARGE SCALE GENOMIC DNA]</scope>
    <source>
        <strain evidence="2 3">M1</strain>
    </source>
</reference>
<dbReference type="Proteomes" id="UP001519535">
    <property type="component" value="Unassembled WGS sequence"/>
</dbReference>
<evidence type="ECO:0000259" key="1">
    <source>
        <dbReference type="Pfam" id="PF00462"/>
    </source>
</evidence>
<protein>
    <submittedName>
        <fullName evidence="2">NrdH-redoxin</fullName>
    </submittedName>
</protein>
<dbReference type="Pfam" id="PF00462">
    <property type="entry name" value="Glutaredoxin"/>
    <property type="match status" value="1"/>
</dbReference>
<dbReference type="PROSITE" id="PS51354">
    <property type="entry name" value="GLUTAREDOXIN_2"/>
    <property type="match status" value="1"/>
</dbReference>